<sequence>MICNSCEKILEREIRNRSDKTITELHIELQESKDEILSLRKKVDDLDKRVDTLEKLLKNWC</sequence>
<protein>
    <submittedName>
        <fullName evidence="2">Uncharacterized protein</fullName>
    </submittedName>
</protein>
<feature type="coiled-coil region" evidence="1">
    <location>
        <begin position="22"/>
        <end position="56"/>
    </location>
</feature>
<keyword evidence="1" id="KW-0175">Coiled coil</keyword>
<accession>A0A6C0KU03</accession>
<dbReference type="EMBL" id="MN740963">
    <property type="protein sequence ID" value="QHU20167.1"/>
    <property type="molecule type" value="Genomic_DNA"/>
</dbReference>
<evidence type="ECO:0000313" key="2">
    <source>
        <dbReference type="EMBL" id="QHU20167.1"/>
    </source>
</evidence>
<name>A0A6C0KU03_9ZZZZ</name>
<proteinExistence type="predicted"/>
<organism evidence="2">
    <name type="scientific">viral metagenome</name>
    <dbReference type="NCBI Taxonomy" id="1070528"/>
    <lineage>
        <taxon>unclassified sequences</taxon>
        <taxon>metagenomes</taxon>
        <taxon>organismal metagenomes</taxon>
    </lineage>
</organism>
<dbReference type="AlphaFoldDB" id="A0A6C0KU03"/>
<reference evidence="2" key="1">
    <citation type="journal article" date="2020" name="Nature">
        <title>Giant virus diversity and host interactions through global metagenomics.</title>
        <authorList>
            <person name="Schulz F."/>
            <person name="Roux S."/>
            <person name="Paez-Espino D."/>
            <person name="Jungbluth S."/>
            <person name="Walsh D.A."/>
            <person name="Denef V.J."/>
            <person name="McMahon K.D."/>
            <person name="Konstantinidis K.T."/>
            <person name="Eloe-Fadrosh E.A."/>
            <person name="Kyrpides N.C."/>
            <person name="Woyke T."/>
        </authorList>
    </citation>
    <scope>NUCLEOTIDE SEQUENCE</scope>
    <source>
        <strain evidence="2">GVMAG-S-3300013014-136</strain>
    </source>
</reference>
<evidence type="ECO:0000256" key="1">
    <source>
        <dbReference type="SAM" id="Coils"/>
    </source>
</evidence>